<evidence type="ECO:0000313" key="2">
    <source>
        <dbReference type="Proteomes" id="UP001060085"/>
    </source>
</evidence>
<sequence>MMESKIHIKWVSEKLLIEDIIMSRDAQLPIPHDKGTSGDQRVNLDPIMTIMQELHHMRKEMIDMRRDMTNLSMVQRGQNQGVGNITPNTQRGYGNFTLYGPYDVSTHSTYQFHDGGRHATSGERQGGLGGRGINRPHEEFQTDEAWQNDNLSETMVDILILGKNTSVMFYLAVKIENQRKRSGFSKATLPPSRSVVLKHQGSTFKTWPKKDDTPKVAFKDTTRPKVEEKGRKMKRIAMRTLLKKRMSIVVKIEVPLSWMLVKAIELGDYKSLNYSSLEEDASIQRKTSFTLSPYLV</sequence>
<comment type="caution">
    <text evidence="1">The sequence shown here is derived from an EMBL/GenBank/DDBJ whole genome shotgun (WGS) entry which is preliminary data.</text>
</comment>
<name>A0ACC0BJ49_CATRO</name>
<evidence type="ECO:0000313" key="1">
    <source>
        <dbReference type="EMBL" id="KAI5672612.1"/>
    </source>
</evidence>
<protein>
    <submittedName>
        <fullName evidence="1">Uncharacterized protein</fullName>
    </submittedName>
</protein>
<dbReference type="Proteomes" id="UP001060085">
    <property type="component" value="Linkage Group LG03"/>
</dbReference>
<proteinExistence type="predicted"/>
<dbReference type="EMBL" id="CM044703">
    <property type="protein sequence ID" value="KAI5672612.1"/>
    <property type="molecule type" value="Genomic_DNA"/>
</dbReference>
<gene>
    <name evidence="1" type="ORF">M9H77_12976</name>
</gene>
<keyword evidence="2" id="KW-1185">Reference proteome</keyword>
<reference evidence="2" key="1">
    <citation type="journal article" date="2023" name="Nat. Plants">
        <title>Single-cell RNA sequencing provides a high-resolution roadmap for understanding the multicellular compartmentation of specialized metabolism.</title>
        <authorList>
            <person name="Sun S."/>
            <person name="Shen X."/>
            <person name="Li Y."/>
            <person name="Li Y."/>
            <person name="Wang S."/>
            <person name="Li R."/>
            <person name="Zhang H."/>
            <person name="Shen G."/>
            <person name="Guo B."/>
            <person name="Wei J."/>
            <person name="Xu J."/>
            <person name="St-Pierre B."/>
            <person name="Chen S."/>
            <person name="Sun C."/>
        </authorList>
    </citation>
    <scope>NUCLEOTIDE SEQUENCE [LARGE SCALE GENOMIC DNA]</scope>
</reference>
<organism evidence="1 2">
    <name type="scientific">Catharanthus roseus</name>
    <name type="common">Madagascar periwinkle</name>
    <name type="synonym">Vinca rosea</name>
    <dbReference type="NCBI Taxonomy" id="4058"/>
    <lineage>
        <taxon>Eukaryota</taxon>
        <taxon>Viridiplantae</taxon>
        <taxon>Streptophyta</taxon>
        <taxon>Embryophyta</taxon>
        <taxon>Tracheophyta</taxon>
        <taxon>Spermatophyta</taxon>
        <taxon>Magnoliopsida</taxon>
        <taxon>eudicotyledons</taxon>
        <taxon>Gunneridae</taxon>
        <taxon>Pentapetalae</taxon>
        <taxon>asterids</taxon>
        <taxon>lamiids</taxon>
        <taxon>Gentianales</taxon>
        <taxon>Apocynaceae</taxon>
        <taxon>Rauvolfioideae</taxon>
        <taxon>Vinceae</taxon>
        <taxon>Catharanthinae</taxon>
        <taxon>Catharanthus</taxon>
    </lineage>
</organism>
<accession>A0ACC0BJ49</accession>